<dbReference type="EMBL" id="UINC01069145">
    <property type="protein sequence ID" value="SVC02295.1"/>
    <property type="molecule type" value="Genomic_DNA"/>
</dbReference>
<reference evidence="1" key="1">
    <citation type="submission" date="2018-05" db="EMBL/GenBank/DDBJ databases">
        <authorList>
            <person name="Lanie J.A."/>
            <person name="Ng W.-L."/>
            <person name="Kazmierczak K.M."/>
            <person name="Andrzejewski T.M."/>
            <person name="Davidsen T.M."/>
            <person name="Wayne K.J."/>
            <person name="Tettelin H."/>
            <person name="Glass J.I."/>
            <person name="Rusch D."/>
            <person name="Podicherti R."/>
            <person name="Tsui H.-C.T."/>
            <person name="Winkler M.E."/>
        </authorList>
    </citation>
    <scope>NUCLEOTIDE SEQUENCE</scope>
</reference>
<name>A0A382ISG8_9ZZZZ</name>
<organism evidence="1">
    <name type="scientific">marine metagenome</name>
    <dbReference type="NCBI Taxonomy" id="408172"/>
    <lineage>
        <taxon>unclassified sequences</taxon>
        <taxon>metagenomes</taxon>
        <taxon>ecological metagenomes</taxon>
    </lineage>
</organism>
<protein>
    <submittedName>
        <fullName evidence="1">Uncharacterized protein</fullName>
    </submittedName>
</protein>
<evidence type="ECO:0000313" key="1">
    <source>
        <dbReference type="EMBL" id="SVC02295.1"/>
    </source>
</evidence>
<sequence length="25" mass="3006">MRLTGPRENYFDVDIMERCIPGYDD</sequence>
<proteinExistence type="predicted"/>
<gene>
    <name evidence="1" type="ORF">METZ01_LOCUS255149</name>
</gene>
<dbReference type="AlphaFoldDB" id="A0A382ISG8"/>
<accession>A0A382ISG8</accession>